<feature type="compositionally biased region" description="Low complexity" evidence="1">
    <location>
        <begin position="374"/>
        <end position="393"/>
    </location>
</feature>
<feature type="compositionally biased region" description="Basic and acidic residues" evidence="1">
    <location>
        <begin position="33"/>
        <end position="47"/>
    </location>
</feature>
<evidence type="ECO:0000313" key="3">
    <source>
        <dbReference type="Proteomes" id="UP001239445"/>
    </source>
</evidence>
<reference evidence="2" key="1">
    <citation type="submission" date="2023-06" db="EMBL/GenBank/DDBJ databases">
        <title>Genome-scale phylogeny and comparative genomics of the fungal order Sordariales.</title>
        <authorList>
            <consortium name="Lawrence Berkeley National Laboratory"/>
            <person name="Hensen N."/>
            <person name="Bonometti L."/>
            <person name="Westerberg I."/>
            <person name="Brannstrom I.O."/>
            <person name="Guillou S."/>
            <person name="Cros-Aarteil S."/>
            <person name="Calhoun S."/>
            <person name="Haridas S."/>
            <person name="Kuo A."/>
            <person name="Mondo S."/>
            <person name="Pangilinan J."/>
            <person name="Riley R."/>
            <person name="Labutti K."/>
            <person name="Andreopoulos B."/>
            <person name="Lipzen A."/>
            <person name="Chen C."/>
            <person name="Yanf M."/>
            <person name="Daum C."/>
            <person name="Ng V."/>
            <person name="Clum A."/>
            <person name="Steindorff A."/>
            <person name="Ohm R."/>
            <person name="Martin F."/>
            <person name="Silar P."/>
            <person name="Natvig D."/>
            <person name="Lalanne C."/>
            <person name="Gautier V."/>
            <person name="Ament-Velasquez S.L."/>
            <person name="Kruys A."/>
            <person name="Hutchinson M.I."/>
            <person name="Powell A.J."/>
            <person name="Barry K."/>
            <person name="Miller A.N."/>
            <person name="Grigoriev I.V."/>
            <person name="Debuchy R."/>
            <person name="Gladieux P."/>
            <person name="Thoren M.H."/>
            <person name="Johannesson H."/>
        </authorList>
    </citation>
    <scope>NUCLEOTIDE SEQUENCE</scope>
    <source>
        <strain evidence="2">PSN4</strain>
    </source>
</reference>
<feature type="compositionally biased region" description="Polar residues" evidence="1">
    <location>
        <begin position="1"/>
        <end position="18"/>
    </location>
</feature>
<protein>
    <recommendedName>
        <fullName evidence="4">TeaA receptor TeaR</fullName>
    </recommendedName>
</protein>
<feature type="compositionally biased region" description="Basic and acidic residues" evidence="1">
    <location>
        <begin position="438"/>
        <end position="493"/>
    </location>
</feature>
<feature type="compositionally biased region" description="Gly residues" evidence="1">
    <location>
        <begin position="259"/>
        <end position="268"/>
    </location>
</feature>
<dbReference type="EMBL" id="MU839827">
    <property type="protein sequence ID" value="KAK1760651.1"/>
    <property type="molecule type" value="Genomic_DNA"/>
</dbReference>
<feature type="compositionally biased region" description="Basic and acidic residues" evidence="1">
    <location>
        <begin position="177"/>
        <end position="187"/>
    </location>
</feature>
<sequence>MAAVSQTMTTLTPPSSSHGAYPWDMSVTGQQEKPVREDKTLVHDEHPYSSTRPFATQNGVVTPFDTVPRVDPGLRKSSNPESKSDMKPTGIEPTYISAHPNKDLRPRGNKETGSPADSLLDLYDGAREERGKGPLKKTADELYGNAENDENSKWIHRDKLARIESEELQAAGIYLPRPRDRDRDSTRSKSQNRAKRDPSQDKANGQGRAIGAPDQAATRSRKNSAATGGDPRTPEAPLTPGWDLRLPEEIAEEGDGYWIPGGVGGAGRGSRIPVAKLSPVPIPSEHLERETLLVRKRDSSPGEDDSIHYPKLRARSGSTGNGLAKTGTNGMLSQPTPQATKPVSPKKATNGPGARKTSGAKPANGGIGRPKTRGGPSKDSTSSGGGTTRPSTRSGERELSIGSSKQMEGEPPWMVSAYRPDPRLPPDQQLLPTVAKRLQQEKWEREGKFGAVYDREFRPLTDEGFLKPPERETSPENPEKDEQPDDKVDKDNDTQGSDWPLRTESKGERPGRSNSYSTMPRISDKPNMSPLQSPRPASHHQSQPTPVVRVPEEPTDSPPKTKDGCGCCIVM</sequence>
<accession>A0AAJ0BLZ8</accession>
<evidence type="ECO:0000313" key="2">
    <source>
        <dbReference type="EMBL" id="KAK1760651.1"/>
    </source>
</evidence>
<comment type="caution">
    <text evidence="2">The sequence shown here is derived from an EMBL/GenBank/DDBJ whole genome shotgun (WGS) entry which is preliminary data.</text>
</comment>
<evidence type="ECO:0000256" key="1">
    <source>
        <dbReference type="SAM" id="MobiDB-lite"/>
    </source>
</evidence>
<feature type="compositionally biased region" description="Basic and acidic residues" evidence="1">
    <location>
        <begin position="124"/>
        <end position="140"/>
    </location>
</feature>
<keyword evidence="3" id="KW-1185">Reference proteome</keyword>
<proteinExistence type="predicted"/>
<dbReference type="AlphaFoldDB" id="A0AAJ0BLZ8"/>
<feature type="region of interest" description="Disordered" evidence="1">
    <location>
        <begin position="1"/>
        <end position="571"/>
    </location>
</feature>
<feature type="compositionally biased region" description="Polar residues" evidence="1">
    <location>
        <begin position="326"/>
        <end position="341"/>
    </location>
</feature>
<feature type="compositionally biased region" description="Polar residues" evidence="1">
    <location>
        <begin position="48"/>
        <end position="60"/>
    </location>
</feature>
<feature type="compositionally biased region" description="Basic and acidic residues" evidence="1">
    <location>
        <begin position="100"/>
        <end position="110"/>
    </location>
</feature>
<feature type="compositionally biased region" description="Basic and acidic residues" evidence="1">
    <location>
        <begin position="150"/>
        <end position="165"/>
    </location>
</feature>
<dbReference type="Proteomes" id="UP001239445">
    <property type="component" value="Unassembled WGS sequence"/>
</dbReference>
<feature type="compositionally biased region" description="Basic and acidic residues" evidence="1">
    <location>
        <begin position="285"/>
        <end position="308"/>
    </location>
</feature>
<organism evidence="2 3">
    <name type="scientific">Echria macrotheca</name>
    <dbReference type="NCBI Taxonomy" id="438768"/>
    <lineage>
        <taxon>Eukaryota</taxon>
        <taxon>Fungi</taxon>
        <taxon>Dikarya</taxon>
        <taxon>Ascomycota</taxon>
        <taxon>Pezizomycotina</taxon>
        <taxon>Sordariomycetes</taxon>
        <taxon>Sordariomycetidae</taxon>
        <taxon>Sordariales</taxon>
        <taxon>Schizotheciaceae</taxon>
        <taxon>Echria</taxon>
    </lineage>
</organism>
<gene>
    <name evidence="2" type="ORF">QBC47DRAFT_11283</name>
</gene>
<name>A0AAJ0BLZ8_9PEZI</name>
<feature type="compositionally biased region" description="Basic and acidic residues" evidence="1">
    <location>
        <begin position="501"/>
        <end position="511"/>
    </location>
</feature>
<evidence type="ECO:0008006" key="4">
    <source>
        <dbReference type="Google" id="ProtNLM"/>
    </source>
</evidence>